<evidence type="ECO:0000256" key="4">
    <source>
        <dbReference type="ARBA" id="ARBA00022989"/>
    </source>
</evidence>
<evidence type="ECO:0000256" key="6">
    <source>
        <dbReference type="SAM" id="Phobius"/>
    </source>
</evidence>
<evidence type="ECO:0000256" key="1">
    <source>
        <dbReference type="ARBA" id="ARBA00004651"/>
    </source>
</evidence>
<dbReference type="EMBL" id="QSON01000012">
    <property type="protein sequence ID" value="RGI99938.1"/>
    <property type="molecule type" value="Genomic_DNA"/>
</dbReference>
<reference evidence="7 8" key="1">
    <citation type="submission" date="2018-08" db="EMBL/GenBank/DDBJ databases">
        <title>A genome reference for cultivated species of the human gut microbiota.</title>
        <authorList>
            <person name="Zou Y."/>
            <person name="Xue W."/>
            <person name="Luo G."/>
        </authorList>
    </citation>
    <scope>NUCLEOTIDE SEQUENCE [LARGE SCALE GENOMIC DNA]</scope>
    <source>
        <strain evidence="7 8">TM09-12</strain>
    </source>
</reference>
<protein>
    <submittedName>
        <fullName evidence="7">Uncharacterized protein</fullName>
    </submittedName>
</protein>
<feature type="transmembrane region" description="Helical" evidence="6">
    <location>
        <begin position="46"/>
        <end position="71"/>
    </location>
</feature>
<feature type="transmembrane region" description="Helical" evidence="6">
    <location>
        <begin position="295"/>
        <end position="315"/>
    </location>
</feature>
<comment type="subcellular location">
    <subcellularLocation>
        <location evidence="1">Cell membrane</location>
        <topology evidence="1">Multi-pass membrane protein</topology>
    </subcellularLocation>
</comment>
<feature type="transmembrane region" description="Helical" evidence="6">
    <location>
        <begin position="12"/>
        <end position="34"/>
    </location>
</feature>
<proteinExistence type="predicted"/>
<organism evidence="7 8">
    <name type="scientific">Hungatella hathewayi</name>
    <dbReference type="NCBI Taxonomy" id="154046"/>
    <lineage>
        <taxon>Bacteria</taxon>
        <taxon>Bacillati</taxon>
        <taxon>Bacillota</taxon>
        <taxon>Clostridia</taxon>
        <taxon>Lachnospirales</taxon>
        <taxon>Lachnospiraceae</taxon>
        <taxon>Hungatella</taxon>
    </lineage>
</organism>
<evidence type="ECO:0000256" key="5">
    <source>
        <dbReference type="ARBA" id="ARBA00023136"/>
    </source>
</evidence>
<keyword evidence="5 6" id="KW-0472">Membrane</keyword>
<feature type="transmembrane region" description="Helical" evidence="6">
    <location>
        <begin position="327"/>
        <end position="348"/>
    </location>
</feature>
<gene>
    <name evidence="7" type="ORF">DXD79_22610</name>
</gene>
<evidence type="ECO:0000256" key="2">
    <source>
        <dbReference type="ARBA" id="ARBA00022475"/>
    </source>
</evidence>
<feature type="transmembrane region" description="Helical" evidence="6">
    <location>
        <begin position="111"/>
        <end position="129"/>
    </location>
</feature>
<accession>A0A374P413</accession>
<dbReference type="Proteomes" id="UP000263014">
    <property type="component" value="Unassembled WGS sequence"/>
</dbReference>
<keyword evidence="4 6" id="KW-1133">Transmembrane helix</keyword>
<dbReference type="Pfam" id="PF01943">
    <property type="entry name" value="Polysacc_synt"/>
    <property type="match status" value="1"/>
</dbReference>
<name>A0A374P413_9FIRM</name>
<feature type="transmembrane region" description="Helical" evidence="6">
    <location>
        <begin position="373"/>
        <end position="393"/>
    </location>
</feature>
<dbReference type="PANTHER" id="PTHR30250:SF11">
    <property type="entry name" value="O-ANTIGEN TRANSPORTER-RELATED"/>
    <property type="match status" value="1"/>
</dbReference>
<evidence type="ECO:0000313" key="7">
    <source>
        <dbReference type="EMBL" id="RGI99938.1"/>
    </source>
</evidence>
<feature type="transmembrane region" description="Helical" evidence="6">
    <location>
        <begin position="83"/>
        <end position="105"/>
    </location>
</feature>
<feature type="transmembrane region" description="Helical" evidence="6">
    <location>
        <begin position="168"/>
        <end position="189"/>
    </location>
</feature>
<dbReference type="AlphaFoldDB" id="A0A374P413"/>
<dbReference type="InterPro" id="IPR002797">
    <property type="entry name" value="Polysacc_synth"/>
</dbReference>
<feature type="transmembrane region" description="Helical" evidence="6">
    <location>
        <begin position="141"/>
        <end position="162"/>
    </location>
</feature>
<keyword evidence="3 6" id="KW-0812">Transmembrane</keyword>
<dbReference type="RefSeq" id="WP_117632693.1">
    <property type="nucleotide sequence ID" value="NZ_QSON01000012.1"/>
</dbReference>
<comment type="caution">
    <text evidence="7">The sequence shown here is derived from an EMBL/GenBank/DDBJ whole genome shotgun (WGS) entry which is preliminary data.</text>
</comment>
<evidence type="ECO:0000256" key="3">
    <source>
        <dbReference type="ARBA" id="ARBA00022692"/>
    </source>
</evidence>
<feature type="transmembrane region" description="Helical" evidence="6">
    <location>
        <begin position="414"/>
        <end position="435"/>
    </location>
</feature>
<dbReference type="PANTHER" id="PTHR30250">
    <property type="entry name" value="PST FAMILY PREDICTED COLANIC ACID TRANSPORTER"/>
    <property type="match status" value="1"/>
</dbReference>
<evidence type="ECO:0000313" key="8">
    <source>
        <dbReference type="Proteomes" id="UP000263014"/>
    </source>
</evidence>
<sequence length="471" mass="52791">MNRERALLKNTIIIAIGTILPKMTTFITLPVITASLTQIEYGTYDLITTLVSFFLPMFTLQVQAAAFRFLIEYRGNKIKTRSVITNILFFIIPVSILSLFVLFFALYKLSIIIRLLICIYFFVNILVLTARQIVRGLSNNLLYSISAVVESALNMILVIGILKIADQGIVGLLLSLTLATITGLLILIIKGKIISNIDIKLLSKDLLKQILKYSWPLVPHVLSDWILRLSDRLVITFFLGLNATAIYAVANKIPSLLALIQTTFTYAWQENASLAAKDTDKDAYYTQMFELISRILSGGTALLIAATPVLFKILIKGNYAEAYAQMPILFLGTLFSVFASFIGGIYIAHKRTINMGLTTIAAAGVNLVLDLMLINYIGIYAASVSTLMSYFFLSLYRLCDIKKYHQINVKVKNILMYLSFLIAMCVMCWRQSFYLNILNGLIGLVFAVVINHKLINNILINILGKVKNKER</sequence>
<keyword evidence="2" id="KW-1003">Cell membrane</keyword>
<dbReference type="InterPro" id="IPR050833">
    <property type="entry name" value="Poly_Biosynth_Transport"/>
</dbReference>
<feature type="transmembrane region" description="Helical" evidence="6">
    <location>
        <begin position="441"/>
        <end position="463"/>
    </location>
</feature>
<feature type="transmembrane region" description="Helical" evidence="6">
    <location>
        <begin position="233"/>
        <end position="250"/>
    </location>
</feature>
<dbReference type="GO" id="GO:0005886">
    <property type="term" value="C:plasma membrane"/>
    <property type="evidence" value="ECO:0007669"/>
    <property type="project" value="UniProtKB-SubCell"/>
</dbReference>